<reference evidence="2 3" key="1">
    <citation type="submission" date="2023-03" db="EMBL/GenBank/DDBJ databases">
        <title>Complete genome sequence of Tepidibacter sp. SWIR-1, isolated from a deep-sea hydrothermal vent.</title>
        <authorList>
            <person name="Li X."/>
        </authorList>
    </citation>
    <scope>NUCLEOTIDE SEQUENCE [LARGE SCALE GENOMIC DNA]</scope>
    <source>
        <strain evidence="2 3">SWIR-1</strain>
    </source>
</reference>
<accession>A0ABY8EC64</accession>
<dbReference type="EMBL" id="CP120733">
    <property type="protein sequence ID" value="WFD09490.1"/>
    <property type="molecule type" value="Genomic_DNA"/>
</dbReference>
<name>A0ABY8EC64_9FIRM</name>
<organism evidence="2 3">
    <name type="scientific">Tepidibacter hydrothermalis</name>
    <dbReference type="NCBI Taxonomy" id="3036126"/>
    <lineage>
        <taxon>Bacteria</taxon>
        <taxon>Bacillati</taxon>
        <taxon>Bacillota</taxon>
        <taxon>Clostridia</taxon>
        <taxon>Peptostreptococcales</taxon>
        <taxon>Peptostreptococcaceae</taxon>
        <taxon>Tepidibacter</taxon>
    </lineage>
</organism>
<keyword evidence="1" id="KW-1133">Transmembrane helix</keyword>
<dbReference type="RefSeq" id="WP_277731418.1">
    <property type="nucleotide sequence ID" value="NZ_CP120733.1"/>
</dbReference>
<keyword evidence="1" id="KW-0472">Membrane</keyword>
<evidence type="ECO:0000313" key="2">
    <source>
        <dbReference type="EMBL" id="WFD09490.1"/>
    </source>
</evidence>
<keyword evidence="1" id="KW-0812">Transmembrane</keyword>
<evidence type="ECO:0000256" key="1">
    <source>
        <dbReference type="SAM" id="Phobius"/>
    </source>
</evidence>
<evidence type="ECO:0000313" key="3">
    <source>
        <dbReference type="Proteomes" id="UP001222800"/>
    </source>
</evidence>
<feature type="transmembrane region" description="Helical" evidence="1">
    <location>
        <begin position="12"/>
        <end position="35"/>
    </location>
</feature>
<keyword evidence="3" id="KW-1185">Reference proteome</keyword>
<proteinExistence type="predicted"/>
<sequence>MGIDSPSSLGAFMLVYMIFILGFFGLSVYCLVLFIKLARRGIKALDIYIGKNDI</sequence>
<protein>
    <submittedName>
        <fullName evidence="2">Uncharacterized protein</fullName>
    </submittedName>
</protein>
<dbReference type="Proteomes" id="UP001222800">
    <property type="component" value="Chromosome"/>
</dbReference>
<gene>
    <name evidence="2" type="ORF">P4S50_13990</name>
</gene>